<reference evidence="2 3" key="1">
    <citation type="journal article" date="2020" name="ISME J.">
        <title>Comparative genomics reveals insights into cyanobacterial evolution and habitat adaptation.</title>
        <authorList>
            <person name="Chen M.Y."/>
            <person name="Teng W.K."/>
            <person name="Zhao L."/>
            <person name="Hu C.X."/>
            <person name="Zhou Y.K."/>
            <person name="Han B.P."/>
            <person name="Song L.R."/>
            <person name="Shu W.S."/>
        </authorList>
    </citation>
    <scope>NUCLEOTIDE SEQUENCE [LARGE SCALE GENOMIC DNA]</scope>
    <source>
        <strain evidence="2 3">FACHB-1050</strain>
    </source>
</reference>
<dbReference type="Gene3D" id="2.70.70.10">
    <property type="entry name" value="Glucose Permease (Domain IIA)"/>
    <property type="match status" value="1"/>
</dbReference>
<dbReference type="RefSeq" id="WP_190577937.1">
    <property type="nucleotide sequence ID" value="NZ_CAWPQU010000003.1"/>
</dbReference>
<protein>
    <submittedName>
        <fullName evidence="2">M23 family metallopeptidase</fullName>
    </submittedName>
</protein>
<evidence type="ECO:0000313" key="2">
    <source>
        <dbReference type="EMBL" id="MBD2317069.1"/>
    </source>
</evidence>
<gene>
    <name evidence="2" type="ORF">H6G05_09445</name>
</gene>
<dbReference type="PANTHER" id="PTHR21666:SF270">
    <property type="entry name" value="MUREIN HYDROLASE ACTIVATOR ENVC"/>
    <property type="match status" value="1"/>
</dbReference>
<keyword evidence="3" id="KW-1185">Reference proteome</keyword>
<name>A0ABR8CC73_9CYAN</name>
<dbReference type="InterPro" id="IPR050570">
    <property type="entry name" value="Cell_wall_metabolism_enzyme"/>
</dbReference>
<dbReference type="InterPro" id="IPR016047">
    <property type="entry name" value="M23ase_b-sheet_dom"/>
</dbReference>
<proteinExistence type="predicted"/>
<accession>A0ABR8CC73</accession>
<evidence type="ECO:0000313" key="3">
    <source>
        <dbReference type="Proteomes" id="UP000618445"/>
    </source>
</evidence>
<dbReference type="EMBL" id="JACJQY010000011">
    <property type="protein sequence ID" value="MBD2317069.1"/>
    <property type="molecule type" value="Genomic_DNA"/>
</dbReference>
<comment type="caution">
    <text evidence="2">The sequence shown here is derived from an EMBL/GenBank/DDBJ whole genome shotgun (WGS) entry which is preliminary data.</text>
</comment>
<dbReference type="Pfam" id="PF01551">
    <property type="entry name" value="Peptidase_M23"/>
    <property type="match status" value="1"/>
</dbReference>
<feature type="domain" description="M23ase beta-sheet core" evidence="1">
    <location>
        <begin position="89"/>
        <end position="197"/>
    </location>
</feature>
<dbReference type="PANTHER" id="PTHR21666">
    <property type="entry name" value="PEPTIDASE-RELATED"/>
    <property type="match status" value="1"/>
</dbReference>
<sequence>MNIYLRFRLAVFLISFLYVDVSPVFAQVCAHEYSYQSLNSNSDKHHEEYAPTQRVATVRSDRDLTLAWALPAEFTETHQFIGKDYQLAEHEGLDFIHSNQLVTQVPVRSAADGKVVYIRRDCPQSDAFAPNRLQRDCGGDWGNHIVIQHPNGLFTRYAHLYPDSTQVKVGQKVTRGQELGKMGNSGRSDIRHLHFELGIAIKINHCAPAQSFHYVYNPATYLQWENLKN</sequence>
<dbReference type="CDD" id="cd12797">
    <property type="entry name" value="M23_peptidase"/>
    <property type="match status" value="1"/>
</dbReference>
<dbReference type="InterPro" id="IPR011055">
    <property type="entry name" value="Dup_hybrid_motif"/>
</dbReference>
<dbReference type="Proteomes" id="UP000618445">
    <property type="component" value="Unassembled WGS sequence"/>
</dbReference>
<dbReference type="SUPFAM" id="SSF51261">
    <property type="entry name" value="Duplicated hybrid motif"/>
    <property type="match status" value="1"/>
</dbReference>
<evidence type="ECO:0000259" key="1">
    <source>
        <dbReference type="Pfam" id="PF01551"/>
    </source>
</evidence>
<organism evidence="2 3">
    <name type="scientific">Phormidium tenue FACHB-1050</name>
    <dbReference type="NCBI Taxonomy" id="2692857"/>
    <lineage>
        <taxon>Bacteria</taxon>
        <taxon>Bacillati</taxon>
        <taxon>Cyanobacteriota</taxon>
        <taxon>Cyanophyceae</taxon>
        <taxon>Oscillatoriophycideae</taxon>
        <taxon>Oscillatoriales</taxon>
        <taxon>Oscillatoriaceae</taxon>
        <taxon>Phormidium</taxon>
    </lineage>
</organism>